<dbReference type="Proteomes" id="UP000634435">
    <property type="component" value="Unassembled WGS sequence"/>
</dbReference>
<name>A0ABQ2DWL8_9BACI</name>
<dbReference type="EMBL" id="BMPN01000011">
    <property type="protein sequence ID" value="GGJ75747.1"/>
    <property type="molecule type" value="Genomic_DNA"/>
</dbReference>
<protein>
    <submittedName>
        <fullName evidence="1">Uncharacterized protein</fullName>
    </submittedName>
</protein>
<accession>A0ABQ2DWL8</accession>
<proteinExistence type="predicted"/>
<reference evidence="2" key="1">
    <citation type="journal article" date="2019" name="Int. J. Syst. Evol. Microbiol.">
        <title>The Global Catalogue of Microorganisms (GCM) 10K type strain sequencing project: providing services to taxonomists for standard genome sequencing and annotation.</title>
        <authorList>
            <consortium name="The Broad Institute Genomics Platform"/>
            <consortium name="The Broad Institute Genome Sequencing Center for Infectious Disease"/>
            <person name="Wu L."/>
            <person name="Ma J."/>
        </authorList>
    </citation>
    <scope>NUCLEOTIDE SEQUENCE [LARGE SCALE GENOMIC DNA]</scope>
    <source>
        <strain evidence="2">JCM 30071</strain>
    </source>
</reference>
<evidence type="ECO:0000313" key="2">
    <source>
        <dbReference type="Proteomes" id="UP000634435"/>
    </source>
</evidence>
<organism evidence="1 2">
    <name type="scientific">Virgibacillus kapii</name>
    <dbReference type="NCBI Taxonomy" id="1638645"/>
    <lineage>
        <taxon>Bacteria</taxon>
        <taxon>Bacillati</taxon>
        <taxon>Bacillota</taxon>
        <taxon>Bacilli</taxon>
        <taxon>Bacillales</taxon>
        <taxon>Bacillaceae</taxon>
        <taxon>Virgibacillus</taxon>
    </lineage>
</organism>
<dbReference type="RefSeq" id="WP_021292406.1">
    <property type="nucleotide sequence ID" value="NZ_BMPN01000011.1"/>
</dbReference>
<evidence type="ECO:0000313" key="1">
    <source>
        <dbReference type="EMBL" id="GGJ75747.1"/>
    </source>
</evidence>
<sequence length="41" mass="4567">MKNYARFSLFIGLVILLLTCSGNAVKTATVNKENMHDVLQI</sequence>
<keyword evidence="2" id="KW-1185">Reference proteome</keyword>
<comment type="caution">
    <text evidence="1">The sequence shown here is derived from an EMBL/GenBank/DDBJ whole genome shotgun (WGS) entry which is preliminary data.</text>
</comment>
<gene>
    <name evidence="1" type="ORF">GCM10007111_41650</name>
</gene>